<dbReference type="SMART" id="SM00458">
    <property type="entry name" value="RICIN"/>
    <property type="match status" value="1"/>
</dbReference>
<evidence type="ECO:0000256" key="15">
    <source>
        <dbReference type="ARBA" id="ARBA00023157"/>
    </source>
</evidence>
<keyword evidence="10" id="KW-0430">Lectin</keyword>
<keyword evidence="14" id="KW-0472">Membrane</keyword>
<dbReference type="Gene3D" id="2.80.10.50">
    <property type="match status" value="1"/>
</dbReference>
<feature type="domain" description="Ricin B lectin" evidence="18">
    <location>
        <begin position="55"/>
        <end position="187"/>
    </location>
</feature>
<keyword evidence="13" id="KW-0333">Golgi apparatus</keyword>
<dbReference type="InterPro" id="IPR000772">
    <property type="entry name" value="Ricin_B_lectin"/>
</dbReference>
<name>A0A3B4GTU4_9CICH</name>
<accession>A0A3B4GTU4</accession>
<dbReference type="SUPFAM" id="SSF50370">
    <property type="entry name" value="Ricin B-like lectins"/>
    <property type="match status" value="1"/>
</dbReference>
<dbReference type="GO" id="GO:0046872">
    <property type="term" value="F:metal ion binding"/>
    <property type="evidence" value="ECO:0007669"/>
    <property type="project" value="UniProtKB-KW"/>
</dbReference>
<keyword evidence="17" id="KW-0464">Manganese</keyword>
<comment type="similarity">
    <text evidence="4">Belongs to the glycosyltransferase 2 family. GalNAc-T subfamily.</text>
</comment>
<evidence type="ECO:0000256" key="11">
    <source>
        <dbReference type="ARBA" id="ARBA00022968"/>
    </source>
</evidence>
<dbReference type="STRING" id="303518.ENSPNYP00000026657"/>
<evidence type="ECO:0000259" key="18">
    <source>
        <dbReference type="SMART" id="SM00458"/>
    </source>
</evidence>
<evidence type="ECO:0000256" key="5">
    <source>
        <dbReference type="ARBA" id="ARBA00012644"/>
    </source>
</evidence>
<evidence type="ECO:0000256" key="1">
    <source>
        <dbReference type="ARBA" id="ARBA00001936"/>
    </source>
</evidence>
<dbReference type="Pfam" id="PF00652">
    <property type="entry name" value="Ricin_B_lectin"/>
    <property type="match status" value="1"/>
</dbReference>
<dbReference type="GO" id="GO:0004653">
    <property type="term" value="F:polypeptide N-acetylgalactosaminyltransferase activity"/>
    <property type="evidence" value="ECO:0007669"/>
    <property type="project" value="UniProtKB-EC"/>
</dbReference>
<evidence type="ECO:0000256" key="2">
    <source>
        <dbReference type="ARBA" id="ARBA00004323"/>
    </source>
</evidence>
<comment type="cofactor">
    <cofactor evidence="1">
        <name>Mn(2+)</name>
        <dbReference type="ChEBI" id="CHEBI:29035"/>
    </cofactor>
</comment>
<keyword evidence="6" id="KW-0328">Glycosyltransferase</keyword>
<keyword evidence="9" id="KW-0479">Metal-binding</keyword>
<comment type="subcellular location">
    <subcellularLocation>
        <location evidence="2">Golgi apparatus membrane</location>
        <topology evidence="2">Single-pass type II membrane protein</topology>
    </subcellularLocation>
</comment>
<dbReference type="GO" id="GO:0000139">
    <property type="term" value="C:Golgi membrane"/>
    <property type="evidence" value="ECO:0007669"/>
    <property type="project" value="UniProtKB-SubCell"/>
</dbReference>
<reference evidence="19" key="1">
    <citation type="submission" date="2023-09" db="UniProtKB">
        <authorList>
            <consortium name="Ensembl"/>
        </authorList>
    </citation>
    <scope>IDENTIFICATION</scope>
</reference>
<evidence type="ECO:0000256" key="8">
    <source>
        <dbReference type="ARBA" id="ARBA00022692"/>
    </source>
</evidence>
<evidence type="ECO:0000256" key="7">
    <source>
        <dbReference type="ARBA" id="ARBA00022679"/>
    </source>
</evidence>
<evidence type="ECO:0000256" key="10">
    <source>
        <dbReference type="ARBA" id="ARBA00022734"/>
    </source>
</evidence>
<dbReference type="GeneTree" id="ENSGT00940000160161"/>
<keyword evidence="8" id="KW-0812">Transmembrane</keyword>
<dbReference type="FunFam" id="2.80.10.50:FF:000017">
    <property type="entry name" value="Polypeptide N-acetylgalactosaminyltransferase"/>
    <property type="match status" value="1"/>
</dbReference>
<evidence type="ECO:0000256" key="3">
    <source>
        <dbReference type="ARBA" id="ARBA00004922"/>
    </source>
</evidence>
<keyword evidence="7" id="KW-0808">Transferase</keyword>
<organism evidence="19">
    <name type="scientific">Pundamilia nyererei</name>
    <dbReference type="NCBI Taxonomy" id="303518"/>
    <lineage>
        <taxon>Eukaryota</taxon>
        <taxon>Metazoa</taxon>
        <taxon>Chordata</taxon>
        <taxon>Craniata</taxon>
        <taxon>Vertebrata</taxon>
        <taxon>Euteleostomi</taxon>
        <taxon>Actinopterygii</taxon>
        <taxon>Neopterygii</taxon>
        <taxon>Teleostei</taxon>
        <taxon>Neoteleostei</taxon>
        <taxon>Acanthomorphata</taxon>
        <taxon>Ovalentaria</taxon>
        <taxon>Cichlomorphae</taxon>
        <taxon>Cichliformes</taxon>
        <taxon>Cichlidae</taxon>
        <taxon>African cichlids</taxon>
        <taxon>Pseudocrenilabrinae</taxon>
        <taxon>Haplochromini</taxon>
        <taxon>Pundamilia</taxon>
    </lineage>
</organism>
<evidence type="ECO:0000256" key="17">
    <source>
        <dbReference type="ARBA" id="ARBA00023211"/>
    </source>
</evidence>
<sequence>SCVSFFSFRNVYVIFKIRCAFIYSLSFKACSKGCSVCVLWWGIQRGKMHARFDLYDSLTLQLQNDLLKSHCVDQGPVPGNIPILHECHFQQPQHCYYNTDGEIIIGGITSHNYNSDRCLVDPGSGSSPTLQECPLAKTNELHMHWDFKQDLAIINKATNRCLEIAQGANLYYELIIQQCSGQSWRIEHLVTSF</sequence>
<keyword evidence="11" id="KW-0735">Signal-anchor</keyword>
<comment type="pathway">
    <text evidence="3">Protein modification; protein glycosylation.</text>
</comment>
<dbReference type="GO" id="GO:0030246">
    <property type="term" value="F:carbohydrate binding"/>
    <property type="evidence" value="ECO:0007669"/>
    <property type="project" value="UniProtKB-KW"/>
</dbReference>
<evidence type="ECO:0000256" key="6">
    <source>
        <dbReference type="ARBA" id="ARBA00022676"/>
    </source>
</evidence>
<dbReference type="Ensembl" id="ENSPNYT00000027310.1">
    <property type="protein sequence ID" value="ENSPNYP00000026657.1"/>
    <property type="gene ID" value="ENSPNYG00000020081.1"/>
</dbReference>
<evidence type="ECO:0000256" key="14">
    <source>
        <dbReference type="ARBA" id="ARBA00023136"/>
    </source>
</evidence>
<dbReference type="InterPro" id="IPR035992">
    <property type="entry name" value="Ricin_B-like_lectins"/>
</dbReference>
<keyword evidence="15" id="KW-1015">Disulfide bond</keyword>
<dbReference type="PROSITE" id="PS50231">
    <property type="entry name" value="RICIN_B_LECTIN"/>
    <property type="match status" value="1"/>
</dbReference>
<keyword evidence="12" id="KW-1133">Transmembrane helix</keyword>
<protein>
    <recommendedName>
        <fullName evidence="5">polypeptide N-acetylgalactosaminyltransferase</fullName>
        <ecNumber evidence="5">2.4.1.41</ecNumber>
    </recommendedName>
</protein>
<evidence type="ECO:0000256" key="12">
    <source>
        <dbReference type="ARBA" id="ARBA00022989"/>
    </source>
</evidence>
<evidence type="ECO:0000313" key="19">
    <source>
        <dbReference type="Ensembl" id="ENSPNYP00000026657.1"/>
    </source>
</evidence>
<dbReference type="EC" id="2.4.1.41" evidence="5"/>
<evidence type="ECO:0000256" key="16">
    <source>
        <dbReference type="ARBA" id="ARBA00023180"/>
    </source>
</evidence>
<proteinExistence type="inferred from homology"/>
<evidence type="ECO:0000256" key="4">
    <source>
        <dbReference type="ARBA" id="ARBA00005680"/>
    </source>
</evidence>
<keyword evidence="16" id="KW-0325">Glycoprotein</keyword>
<evidence type="ECO:0000256" key="13">
    <source>
        <dbReference type="ARBA" id="ARBA00023034"/>
    </source>
</evidence>
<evidence type="ECO:0000256" key="9">
    <source>
        <dbReference type="ARBA" id="ARBA00022723"/>
    </source>
</evidence>
<dbReference type="AlphaFoldDB" id="A0A3B4GTU4"/>